<dbReference type="GO" id="GO:0016616">
    <property type="term" value="F:oxidoreductase activity, acting on the CH-OH group of donors, NAD or NADP as acceptor"/>
    <property type="evidence" value="ECO:0007669"/>
    <property type="project" value="InterPro"/>
</dbReference>
<dbReference type="RefSeq" id="WP_185000003.1">
    <property type="nucleotide sequence ID" value="NZ_BAAAUI010000013.1"/>
</dbReference>
<dbReference type="GO" id="GO:0004029">
    <property type="term" value="F:aldehyde dehydrogenase (NAD+) activity"/>
    <property type="evidence" value="ECO:0007669"/>
    <property type="project" value="TreeGrafter"/>
</dbReference>
<evidence type="ECO:0000313" key="4">
    <source>
        <dbReference type="Proteomes" id="UP000533598"/>
    </source>
</evidence>
<dbReference type="EMBL" id="JACHMH010000001">
    <property type="protein sequence ID" value="MBB4673951.1"/>
    <property type="molecule type" value="Genomic_DNA"/>
</dbReference>
<dbReference type="PANTHER" id="PTHR48079:SF6">
    <property type="entry name" value="NAD(P)-BINDING DOMAIN-CONTAINING PROTEIN-RELATED"/>
    <property type="match status" value="1"/>
</dbReference>
<dbReference type="Gene3D" id="3.40.50.720">
    <property type="entry name" value="NAD(P)-binding Rossmann-like Domain"/>
    <property type="match status" value="2"/>
</dbReference>
<proteinExistence type="predicted"/>
<sequence>MRVAVIGGAGFVGARLITELAAQGHRVLSPAAREIEVLFLTARLSPAILRRILACAPRRLVCLSSDAAVQHGQPLVEATELSPRQPRSPSPRAAATARAEAALLATGLAPVLIRPRLLWGAGDARTPRLRAAVRADRFRWIGGGSQLTDTTHVANAVHALLLAARRGRPGESYFVTDHDPVAYRHFIADLLAADGLTAPTRSISYRRAHALTALSETSWQALRLPGPPPLDYLTLWRAGLTGTLDISKARVQLGYEPVRTRGQGLAELRDDLAYAV</sequence>
<dbReference type="Pfam" id="PF01073">
    <property type="entry name" value="3Beta_HSD"/>
    <property type="match status" value="1"/>
</dbReference>
<evidence type="ECO:0000313" key="3">
    <source>
        <dbReference type="EMBL" id="MBB4673951.1"/>
    </source>
</evidence>
<evidence type="ECO:0000256" key="1">
    <source>
        <dbReference type="SAM" id="MobiDB-lite"/>
    </source>
</evidence>
<accession>A0A7W7C5U4</accession>
<dbReference type="GO" id="GO:0006694">
    <property type="term" value="P:steroid biosynthetic process"/>
    <property type="evidence" value="ECO:0007669"/>
    <property type="project" value="InterPro"/>
</dbReference>
<feature type="region of interest" description="Disordered" evidence="1">
    <location>
        <begin position="75"/>
        <end position="95"/>
    </location>
</feature>
<gene>
    <name evidence="3" type="ORF">HNR67_000069</name>
</gene>
<protein>
    <submittedName>
        <fullName evidence="3">Nucleoside-diphosphate-sugar epimerase</fullName>
    </submittedName>
</protein>
<evidence type="ECO:0000259" key="2">
    <source>
        <dbReference type="Pfam" id="PF01073"/>
    </source>
</evidence>
<feature type="domain" description="3-beta hydroxysteroid dehydrogenase/isomerase" evidence="2">
    <location>
        <begin position="56"/>
        <end position="200"/>
    </location>
</feature>
<dbReference type="InterPro" id="IPR036291">
    <property type="entry name" value="NAD(P)-bd_dom_sf"/>
</dbReference>
<name>A0A7W7C5U4_9PSEU</name>
<feature type="compositionally biased region" description="Low complexity" evidence="1">
    <location>
        <begin position="81"/>
        <end position="95"/>
    </location>
</feature>
<dbReference type="AlphaFoldDB" id="A0A7W7C5U4"/>
<organism evidence="3 4">
    <name type="scientific">Crossiella cryophila</name>
    <dbReference type="NCBI Taxonomy" id="43355"/>
    <lineage>
        <taxon>Bacteria</taxon>
        <taxon>Bacillati</taxon>
        <taxon>Actinomycetota</taxon>
        <taxon>Actinomycetes</taxon>
        <taxon>Pseudonocardiales</taxon>
        <taxon>Pseudonocardiaceae</taxon>
        <taxon>Crossiella</taxon>
    </lineage>
</organism>
<reference evidence="3 4" key="1">
    <citation type="submission" date="2020-08" db="EMBL/GenBank/DDBJ databases">
        <title>Sequencing the genomes of 1000 actinobacteria strains.</title>
        <authorList>
            <person name="Klenk H.-P."/>
        </authorList>
    </citation>
    <scope>NUCLEOTIDE SEQUENCE [LARGE SCALE GENOMIC DNA]</scope>
    <source>
        <strain evidence="3 4">DSM 44230</strain>
    </source>
</reference>
<comment type="caution">
    <text evidence="3">The sequence shown here is derived from an EMBL/GenBank/DDBJ whole genome shotgun (WGS) entry which is preliminary data.</text>
</comment>
<dbReference type="Proteomes" id="UP000533598">
    <property type="component" value="Unassembled WGS sequence"/>
</dbReference>
<dbReference type="SUPFAM" id="SSF51735">
    <property type="entry name" value="NAD(P)-binding Rossmann-fold domains"/>
    <property type="match status" value="1"/>
</dbReference>
<dbReference type="PANTHER" id="PTHR48079">
    <property type="entry name" value="PROTEIN YEEZ"/>
    <property type="match status" value="1"/>
</dbReference>
<keyword evidence="4" id="KW-1185">Reference proteome</keyword>
<dbReference type="InterPro" id="IPR002225">
    <property type="entry name" value="3Beta_OHSteriod_DH/Estase"/>
</dbReference>
<dbReference type="GO" id="GO:0005737">
    <property type="term" value="C:cytoplasm"/>
    <property type="evidence" value="ECO:0007669"/>
    <property type="project" value="TreeGrafter"/>
</dbReference>
<dbReference type="InterPro" id="IPR051783">
    <property type="entry name" value="NAD(P)-dependent_oxidoreduct"/>
</dbReference>